<evidence type="ECO:0000259" key="2">
    <source>
        <dbReference type="Pfam" id="PF16220"/>
    </source>
</evidence>
<evidence type="ECO:0000259" key="1">
    <source>
        <dbReference type="Pfam" id="PF04773"/>
    </source>
</evidence>
<evidence type="ECO:0000313" key="3">
    <source>
        <dbReference type="EMBL" id="PWF25424.1"/>
    </source>
</evidence>
<proteinExistence type="predicted"/>
<organism evidence="3 4">
    <name type="scientific">Corticimicrobacter populi</name>
    <dbReference type="NCBI Taxonomy" id="2175229"/>
    <lineage>
        <taxon>Bacteria</taxon>
        <taxon>Pseudomonadati</taxon>
        <taxon>Pseudomonadota</taxon>
        <taxon>Betaproteobacteria</taxon>
        <taxon>Burkholderiales</taxon>
        <taxon>Alcaligenaceae</taxon>
        <taxon>Corticimicrobacter</taxon>
    </lineage>
</organism>
<feature type="domain" description="FecR N-terminal" evidence="2">
    <location>
        <begin position="17"/>
        <end position="58"/>
    </location>
</feature>
<dbReference type="InterPro" id="IPR032623">
    <property type="entry name" value="FecR_N"/>
</dbReference>
<reference evidence="4" key="1">
    <citation type="submission" date="2018-05" db="EMBL/GenBank/DDBJ databases">
        <authorList>
            <person name="Li Y."/>
        </authorList>
    </citation>
    <scope>NUCLEOTIDE SEQUENCE [LARGE SCALE GENOMIC DNA]</scope>
    <source>
        <strain evidence="4">3d-2-2</strain>
    </source>
</reference>
<dbReference type="Proteomes" id="UP000245212">
    <property type="component" value="Unassembled WGS sequence"/>
</dbReference>
<dbReference type="Gene3D" id="2.60.120.1440">
    <property type="match status" value="1"/>
</dbReference>
<dbReference type="Pfam" id="PF16220">
    <property type="entry name" value="DUF4880"/>
    <property type="match status" value="1"/>
</dbReference>
<sequence length="333" mass="37100">MNLRQGGPALIPEVVIEAAIAWSIRLHHGEPSEQTHASFERWLLTDRLHALAWERITSLSQPFAGMPAPLLSHALDRVQTQRTRRQAQRRSALQALSLGGLLVGLGWMAHRHTPWQRLVADASTVMGERHQWQLDDGTVLHLNTDSAVRTDFGPLRRVILTRGEIAIRTGADIGQPVRRPFWVQTPFGRLQALGTRFTVRLMEEGVRVGVQEGAVALYPENSLEAVHIVKPGETYLLGTDLIATEDMQGMQVDGWTQGVIAGEDMPLSLVLGELARYRAGVLRWDAAVAGLRVSGVFHLQDTDRALQLLAQTQPVRIRYLTRYWVSVGALHEN</sequence>
<dbReference type="PANTHER" id="PTHR30273">
    <property type="entry name" value="PERIPLASMIC SIGNAL SENSOR AND SIGMA FACTOR ACTIVATOR FECR-RELATED"/>
    <property type="match status" value="1"/>
</dbReference>
<dbReference type="InterPro" id="IPR012373">
    <property type="entry name" value="Ferrdict_sens_TM"/>
</dbReference>
<dbReference type="EMBL" id="QETA01000001">
    <property type="protein sequence ID" value="PWF25424.1"/>
    <property type="molecule type" value="Genomic_DNA"/>
</dbReference>
<dbReference type="Pfam" id="PF04773">
    <property type="entry name" value="FecR"/>
    <property type="match status" value="1"/>
</dbReference>
<dbReference type="InterPro" id="IPR006860">
    <property type="entry name" value="FecR"/>
</dbReference>
<comment type="caution">
    <text evidence="3">The sequence shown here is derived from an EMBL/GenBank/DDBJ whole genome shotgun (WGS) entry which is preliminary data.</text>
</comment>
<evidence type="ECO:0000313" key="4">
    <source>
        <dbReference type="Proteomes" id="UP000245212"/>
    </source>
</evidence>
<gene>
    <name evidence="3" type="ORF">DD235_04635</name>
</gene>
<dbReference type="RefSeq" id="WP_109060827.1">
    <property type="nucleotide sequence ID" value="NZ_QETA01000001.1"/>
</dbReference>
<feature type="domain" description="FecR protein" evidence="1">
    <location>
        <begin position="122"/>
        <end position="215"/>
    </location>
</feature>
<name>A0A2V1K2F7_9BURK</name>
<dbReference type="PIRSF" id="PIRSF018266">
    <property type="entry name" value="FecR"/>
    <property type="match status" value="1"/>
</dbReference>
<dbReference type="GO" id="GO:0016989">
    <property type="term" value="F:sigma factor antagonist activity"/>
    <property type="evidence" value="ECO:0007669"/>
    <property type="project" value="TreeGrafter"/>
</dbReference>
<keyword evidence="4" id="KW-1185">Reference proteome</keyword>
<accession>A0A2V1K2F7</accession>
<protein>
    <submittedName>
        <fullName evidence="3">Iron dicitrate transport regulator FecR</fullName>
    </submittedName>
</protein>
<dbReference type="PANTHER" id="PTHR30273:SF2">
    <property type="entry name" value="PROTEIN FECR"/>
    <property type="match status" value="1"/>
</dbReference>
<dbReference type="AlphaFoldDB" id="A0A2V1K2F7"/>